<evidence type="ECO:0000259" key="2">
    <source>
        <dbReference type="Pfam" id="PF13439"/>
    </source>
</evidence>
<dbReference type="Proteomes" id="UP000732377">
    <property type="component" value="Unassembled WGS sequence"/>
</dbReference>
<evidence type="ECO:0000313" key="4">
    <source>
        <dbReference type="Proteomes" id="UP000732377"/>
    </source>
</evidence>
<evidence type="ECO:0000259" key="1">
    <source>
        <dbReference type="Pfam" id="PF00534"/>
    </source>
</evidence>
<dbReference type="EMBL" id="PIUK01000092">
    <property type="protein sequence ID" value="MBY6276602.1"/>
    <property type="molecule type" value="Genomic_DNA"/>
</dbReference>
<organism evidence="3 4">
    <name type="scientific">Symbiobacterium thermophilum</name>
    <dbReference type="NCBI Taxonomy" id="2734"/>
    <lineage>
        <taxon>Bacteria</taxon>
        <taxon>Bacillati</taxon>
        <taxon>Bacillota</taxon>
        <taxon>Clostridia</taxon>
        <taxon>Eubacteriales</taxon>
        <taxon>Symbiobacteriaceae</taxon>
        <taxon>Symbiobacterium</taxon>
    </lineage>
</organism>
<dbReference type="PANTHER" id="PTHR12526">
    <property type="entry name" value="GLYCOSYLTRANSFERASE"/>
    <property type="match status" value="1"/>
</dbReference>
<name>A0A953I1E3_SYMTR</name>
<dbReference type="RefSeq" id="WP_273379646.1">
    <property type="nucleotide sequence ID" value="NZ_PIUK01000092.1"/>
</dbReference>
<dbReference type="SUPFAM" id="SSF53756">
    <property type="entry name" value="UDP-Glycosyltransferase/glycogen phosphorylase"/>
    <property type="match status" value="1"/>
</dbReference>
<dbReference type="InterPro" id="IPR001296">
    <property type="entry name" value="Glyco_trans_1"/>
</dbReference>
<gene>
    <name evidence="3" type="ORF">CWE10_10360</name>
</gene>
<sequence length="393" mass="43556">MGNVAGEFQRRIALLTTGLSVGGAETQVVNLALGLKKNGWNVHVVSMLRPESFLSVLGEAGVSVATLHMHPGVPNPIAVLRLAHIIRSWRPTVLHGHMVHANLLARVTRPLAGVPVVVCTAHSINEGARWRELAYRWTDFLCDITTNVTQAAVDRYVEIGATPEGRIIRMPNGIYTRQYERDERVRKRVRNSLGLDRHYVWLAVGRLEEPKDYPNLLRAFRHVRESRPDSRLLVVGSGSQGELLQALANQLGVADSVTFLGQRHDVAELMSAAESLVLSSKVEGLPLVLLEAAAASLPIVTTNVGGTSEVVIHGETGFLVAAENHMQLAKAMLTMMSLDGETRRRMGIRGRAYVKANYDMDLIVSRWEQLYYDVYQRKLKGRLSVRVDSEKEP</sequence>
<keyword evidence="3" id="KW-0808">Transferase</keyword>
<dbReference type="GO" id="GO:0016757">
    <property type="term" value="F:glycosyltransferase activity"/>
    <property type="evidence" value="ECO:0007669"/>
    <property type="project" value="InterPro"/>
</dbReference>
<dbReference type="AlphaFoldDB" id="A0A953I1E3"/>
<dbReference type="Pfam" id="PF00534">
    <property type="entry name" value="Glycos_transf_1"/>
    <property type="match status" value="1"/>
</dbReference>
<dbReference type="Gene3D" id="3.40.50.2000">
    <property type="entry name" value="Glycogen Phosphorylase B"/>
    <property type="match status" value="2"/>
</dbReference>
<feature type="domain" description="Glycosyl transferase family 1" evidence="1">
    <location>
        <begin position="189"/>
        <end position="351"/>
    </location>
</feature>
<dbReference type="Pfam" id="PF13439">
    <property type="entry name" value="Glyco_transf_4"/>
    <property type="match status" value="1"/>
</dbReference>
<evidence type="ECO:0000313" key="3">
    <source>
        <dbReference type="EMBL" id="MBY6276602.1"/>
    </source>
</evidence>
<accession>A0A953I1E3</accession>
<reference evidence="3" key="1">
    <citation type="submission" date="2017-11" db="EMBL/GenBank/DDBJ databases">
        <title>Three new genomes from thermophilic consortium.</title>
        <authorList>
            <person name="Quaggio R."/>
            <person name="Amgarten D."/>
            <person name="Setubal J.C."/>
        </authorList>
    </citation>
    <scope>NUCLEOTIDE SEQUENCE</scope>
    <source>
        <strain evidence="3">ZCTH01-B2</strain>
    </source>
</reference>
<dbReference type="InterPro" id="IPR028098">
    <property type="entry name" value="Glyco_trans_4-like_N"/>
</dbReference>
<proteinExistence type="predicted"/>
<protein>
    <submittedName>
        <fullName evidence="3">Glycosyl transferase family 1</fullName>
    </submittedName>
</protein>
<feature type="domain" description="Glycosyltransferase subfamily 4-like N-terminal" evidence="2">
    <location>
        <begin position="21"/>
        <end position="176"/>
    </location>
</feature>
<comment type="caution">
    <text evidence="3">The sequence shown here is derived from an EMBL/GenBank/DDBJ whole genome shotgun (WGS) entry which is preliminary data.</text>
</comment>